<dbReference type="SUPFAM" id="SSF57850">
    <property type="entry name" value="RING/U-box"/>
    <property type="match status" value="1"/>
</dbReference>
<keyword evidence="1" id="KW-0479">Metal-binding</keyword>
<dbReference type="PANTHER" id="PTHR22705:SF0">
    <property type="entry name" value="ZZ-TYPE ZINC FINGER-CONTAINING PROTEIN 3"/>
    <property type="match status" value="1"/>
</dbReference>
<dbReference type="STRING" id="885580.ENSFDAP00000008426"/>
<dbReference type="EMBL" id="KN123939">
    <property type="protein sequence ID" value="KFO22858.1"/>
    <property type="molecule type" value="Genomic_DNA"/>
</dbReference>
<dbReference type="GO" id="GO:0008270">
    <property type="term" value="F:zinc ion binding"/>
    <property type="evidence" value="ECO:0007669"/>
    <property type="project" value="UniProtKB-KW"/>
</dbReference>
<dbReference type="InterPro" id="IPR043145">
    <property type="entry name" value="Znf_ZZ_sf"/>
</dbReference>
<dbReference type="PROSITE" id="PS50135">
    <property type="entry name" value="ZF_ZZ_2"/>
    <property type="match status" value="1"/>
</dbReference>
<feature type="compositionally biased region" description="Polar residues" evidence="5">
    <location>
        <begin position="77"/>
        <end position="91"/>
    </location>
</feature>
<gene>
    <name evidence="7" type="ORF">H920_15805</name>
</gene>
<protein>
    <submittedName>
        <fullName evidence="7">ZZ-type zinc finger-containing protein 3</fullName>
    </submittedName>
</protein>
<feature type="region of interest" description="Disordered" evidence="5">
    <location>
        <begin position="59"/>
        <end position="167"/>
    </location>
</feature>
<accession>A0A091CX90</accession>
<keyword evidence="8" id="KW-1185">Reference proteome</keyword>
<evidence type="ECO:0000256" key="4">
    <source>
        <dbReference type="PROSITE-ProRule" id="PRU00228"/>
    </source>
</evidence>
<dbReference type="AlphaFoldDB" id="A0A091CX90"/>
<reference evidence="7 8" key="1">
    <citation type="submission" date="2013-11" db="EMBL/GenBank/DDBJ databases">
        <title>The Damaraland mole rat (Fukomys damarensis) genome and evolution of African mole rats.</title>
        <authorList>
            <person name="Gladyshev V.N."/>
            <person name="Fang X."/>
        </authorList>
    </citation>
    <scope>NUCLEOTIDE SEQUENCE [LARGE SCALE GENOMIC DNA]</scope>
    <source>
        <tissue evidence="7">Liver</tissue>
    </source>
</reference>
<organism evidence="7 8">
    <name type="scientific">Fukomys damarensis</name>
    <name type="common">Damaraland mole rat</name>
    <name type="synonym">Cryptomys damarensis</name>
    <dbReference type="NCBI Taxonomy" id="885580"/>
    <lineage>
        <taxon>Eukaryota</taxon>
        <taxon>Metazoa</taxon>
        <taxon>Chordata</taxon>
        <taxon>Craniata</taxon>
        <taxon>Vertebrata</taxon>
        <taxon>Euteleostomi</taxon>
        <taxon>Mammalia</taxon>
        <taxon>Eutheria</taxon>
        <taxon>Euarchontoglires</taxon>
        <taxon>Glires</taxon>
        <taxon>Rodentia</taxon>
        <taxon>Hystricomorpha</taxon>
        <taxon>Bathyergidae</taxon>
        <taxon>Fukomys</taxon>
    </lineage>
</organism>
<keyword evidence="2 4" id="KW-0863">Zinc-finger</keyword>
<evidence type="ECO:0000313" key="8">
    <source>
        <dbReference type="Proteomes" id="UP000028990"/>
    </source>
</evidence>
<dbReference type="Proteomes" id="UP000028990">
    <property type="component" value="Unassembled WGS sequence"/>
</dbReference>
<sequence length="167" mass="18477">MQAESGFVQHVGFKCDNCGVERLQGVRWPCQDCSPEISLDFRDSCSDCLQETDIHEEDHQLEPGYRVRKGPLPSLNDAHSVSESRAFSPSPNLHGVAFNPCSSVKRPGHSSPQTQDPHPDPAVRHSSIQKESLVYASMTFKPSEEKSNHSTANHSAHTDPVVYAQIK</sequence>
<dbReference type="PANTHER" id="PTHR22705">
    <property type="entry name" value="ZINC FINGER, ZZ DOMAIN CONTAINING 3"/>
    <property type="match status" value="1"/>
</dbReference>
<dbReference type="Gene3D" id="3.30.60.90">
    <property type="match status" value="1"/>
</dbReference>
<evidence type="ECO:0000256" key="5">
    <source>
        <dbReference type="SAM" id="MobiDB-lite"/>
    </source>
</evidence>
<evidence type="ECO:0000256" key="1">
    <source>
        <dbReference type="ARBA" id="ARBA00022723"/>
    </source>
</evidence>
<dbReference type="InterPro" id="IPR037830">
    <property type="entry name" value="ZZZ3"/>
</dbReference>
<name>A0A091CX90_FUKDA</name>
<evidence type="ECO:0000256" key="3">
    <source>
        <dbReference type="ARBA" id="ARBA00022833"/>
    </source>
</evidence>
<dbReference type="eggNOG" id="ENOG502TE6S">
    <property type="taxonomic scope" value="Eukaryota"/>
</dbReference>
<feature type="domain" description="ZZ-type" evidence="6">
    <location>
        <begin position="10"/>
        <end position="69"/>
    </location>
</feature>
<evidence type="ECO:0000256" key="2">
    <source>
        <dbReference type="ARBA" id="ARBA00022771"/>
    </source>
</evidence>
<dbReference type="InterPro" id="IPR000433">
    <property type="entry name" value="Znf_ZZ"/>
</dbReference>
<evidence type="ECO:0000259" key="6">
    <source>
        <dbReference type="PROSITE" id="PS50135"/>
    </source>
</evidence>
<keyword evidence="3" id="KW-0862">Zinc</keyword>
<evidence type="ECO:0000313" key="7">
    <source>
        <dbReference type="EMBL" id="KFO22858.1"/>
    </source>
</evidence>
<proteinExistence type="predicted"/>